<dbReference type="Pfam" id="PF04818">
    <property type="entry name" value="CID"/>
    <property type="match status" value="1"/>
</dbReference>
<dbReference type="PROSITE" id="PS51391">
    <property type="entry name" value="CID"/>
    <property type="match status" value="1"/>
</dbReference>
<dbReference type="Proteomes" id="UP001172457">
    <property type="component" value="Chromosome 7"/>
</dbReference>
<feature type="compositionally biased region" description="Polar residues" evidence="2">
    <location>
        <begin position="335"/>
        <end position="347"/>
    </location>
</feature>
<feature type="compositionally biased region" description="Pro residues" evidence="2">
    <location>
        <begin position="488"/>
        <end position="513"/>
    </location>
</feature>
<name>A0AA38SQS2_9ASTR</name>
<dbReference type="SMART" id="SM00582">
    <property type="entry name" value="RPR"/>
    <property type="match status" value="1"/>
</dbReference>
<proteinExistence type="predicted"/>
<feature type="region of interest" description="Disordered" evidence="2">
    <location>
        <begin position="334"/>
        <end position="372"/>
    </location>
</feature>
<dbReference type="InterPro" id="IPR008942">
    <property type="entry name" value="ENTH_VHS"/>
</dbReference>
<protein>
    <recommendedName>
        <fullName evidence="3">CID domain-containing protein</fullName>
    </recommendedName>
</protein>
<evidence type="ECO:0000256" key="2">
    <source>
        <dbReference type="SAM" id="MobiDB-lite"/>
    </source>
</evidence>
<dbReference type="SUPFAM" id="SSF48464">
    <property type="entry name" value="ENTH/VHS domain"/>
    <property type="match status" value="1"/>
</dbReference>
<reference evidence="4" key="1">
    <citation type="submission" date="2023-03" db="EMBL/GenBank/DDBJ databases">
        <title>Chromosome-scale reference genome and RAD-based genetic map of yellow starthistle (Centaurea solstitialis) reveal putative structural variation and QTLs associated with invader traits.</title>
        <authorList>
            <person name="Reatini B."/>
            <person name="Cang F.A."/>
            <person name="Jiang Q."/>
            <person name="Mckibben M.T.W."/>
            <person name="Barker M.S."/>
            <person name="Rieseberg L.H."/>
            <person name="Dlugosch K.M."/>
        </authorList>
    </citation>
    <scope>NUCLEOTIDE SEQUENCE</scope>
    <source>
        <strain evidence="4">CAN-66</strain>
        <tissue evidence="4">Leaf</tissue>
    </source>
</reference>
<feature type="compositionally biased region" description="Pro residues" evidence="2">
    <location>
        <begin position="530"/>
        <end position="553"/>
    </location>
</feature>
<dbReference type="PANTHER" id="PTHR12460">
    <property type="entry name" value="CYCLIN-DEPENDENT KINASE INHIBITOR-RELATED PROTEIN"/>
    <property type="match status" value="1"/>
</dbReference>
<evidence type="ECO:0000256" key="1">
    <source>
        <dbReference type="ARBA" id="ARBA00022664"/>
    </source>
</evidence>
<dbReference type="InterPro" id="IPR006569">
    <property type="entry name" value="CID_dom"/>
</dbReference>
<dbReference type="GO" id="GO:0005634">
    <property type="term" value="C:nucleus"/>
    <property type="evidence" value="ECO:0007669"/>
    <property type="project" value="UniProtKB-ARBA"/>
</dbReference>
<sequence length="581" mass="63969">MGSTFNPQILVEKLAKLNNSQQSIESFGLLFNSMYCNESSFDVIPNEIQALSHWCIFHMNKAKQVVETWARQFHSSPRDQRLAFLYLANDILQNSRRKGSEFVGEFWKVLPDALRDVIDNGDEFGRNSALRLVNILDERKVFGSRGQVLKEELVGRHLETSNRNGKHSGLKLVVHFVLSLHIPVWNFAPICVSVKVFSFFFFSFYLNQKQPAGDALDKIVSGYQVIYGGQVNEDAVMSRCRNAISCVEKVDKEIGGDIRSAKANGSGVADELKGQHATLRECIEQLTAVESSRTNLVSYLREALQEQEMKLGQLRTQLQAAHTQSEKADNFCRQLLNNPNGIPSPSEQSRKETHPSKVQSYVPGSGEQSAPVMYTRQIPFGEQSEEDTKSAAAAVAAKLTASTSSAEMLTYVLSSLASEGVIGNSRKESPSNDYSLQKRAKINSDQPPPYIPSSQNAQPPVPPFPRPDSLQHGNSGRGGGMPKEPSNDQPPPPPSSPPPLPPMPPMQPYPVPPFMQSSGTVSYGHSTNQQPPPPPMPLPGFPTVGPPYTPGLPPEGYQNYQIEGGFYGQQSAMPMAPMSRQ</sequence>
<gene>
    <name evidence="4" type="ORF">OSB04_026777</name>
</gene>
<dbReference type="EMBL" id="JARYMX010000007">
    <property type="protein sequence ID" value="KAJ9540271.1"/>
    <property type="molecule type" value="Genomic_DNA"/>
</dbReference>
<dbReference type="GO" id="GO:0000993">
    <property type="term" value="F:RNA polymerase II complex binding"/>
    <property type="evidence" value="ECO:0007669"/>
    <property type="project" value="TreeGrafter"/>
</dbReference>
<evidence type="ECO:0000313" key="4">
    <source>
        <dbReference type="EMBL" id="KAJ9540271.1"/>
    </source>
</evidence>
<evidence type="ECO:0000259" key="3">
    <source>
        <dbReference type="PROSITE" id="PS51391"/>
    </source>
</evidence>
<evidence type="ECO:0000313" key="5">
    <source>
        <dbReference type="Proteomes" id="UP001172457"/>
    </source>
</evidence>
<dbReference type="CDD" id="cd16981">
    <property type="entry name" value="CID_RPRD_like"/>
    <property type="match status" value="1"/>
</dbReference>
<accession>A0AA38SQS2</accession>
<keyword evidence="1" id="KW-0507">mRNA processing</keyword>
<keyword evidence="5" id="KW-1185">Reference proteome</keyword>
<dbReference type="PANTHER" id="PTHR12460:SF23">
    <property type="entry name" value="ACTIN CYTOSKELETON-REGULATORY COMPLEX PROTEIN PAN1"/>
    <property type="match status" value="1"/>
</dbReference>
<comment type="caution">
    <text evidence="4">The sequence shown here is derived from an EMBL/GenBank/DDBJ whole genome shotgun (WGS) entry which is preliminary data.</text>
</comment>
<organism evidence="4 5">
    <name type="scientific">Centaurea solstitialis</name>
    <name type="common">yellow star-thistle</name>
    <dbReference type="NCBI Taxonomy" id="347529"/>
    <lineage>
        <taxon>Eukaryota</taxon>
        <taxon>Viridiplantae</taxon>
        <taxon>Streptophyta</taxon>
        <taxon>Embryophyta</taxon>
        <taxon>Tracheophyta</taxon>
        <taxon>Spermatophyta</taxon>
        <taxon>Magnoliopsida</taxon>
        <taxon>eudicotyledons</taxon>
        <taxon>Gunneridae</taxon>
        <taxon>Pentapetalae</taxon>
        <taxon>asterids</taxon>
        <taxon>campanulids</taxon>
        <taxon>Asterales</taxon>
        <taxon>Asteraceae</taxon>
        <taxon>Carduoideae</taxon>
        <taxon>Cardueae</taxon>
        <taxon>Centaureinae</taxon>
        <taxon>Centaurea</taxon>
    </lineage>
</organism>
<dbReference type="AlphaFoldDB" id="A0AA38SQS2"/>
<feature type="domain" description="CID" evidence="3">
    <location>
        <begin position="19"/>
        <end position="158"/>
    </location>
</feature>
<dbReference type="Gene3D" id="1.25.40.90">
    <property type="match status" value="1"/>
</dbReference>
<dbReference type="GO" id="GO:0031124">
    <property type="term" value="P:mRNA 3'-end processing"/>
    <property type="evidence" value="ECO:0007669"/>
    <property type="project" value="TreeGrafter"/>
</dbReference>
<feature type="region of interest" description="Disordered" evidence="2">
    <location>
        <begin position="442"/>
        <end position="561"/>
    </location>
</feature>
<feature type="compositionally biased region" description="Polar residues" evidence="2">
    <location>
        <begin position="517"/>
        <end position="529"/>
    </location>
</feature>